<keyword evidence="3" id="KW-1185">Reference proteome</keyword>
<reference evidence="2 3" key="1">
    <citation type="submission" date="2015-11" db="EMBL/GenBank/DDBJ databases">
        <title>Genomic analysis of 38 Legionella species identifies large and diverse effector repertoires.</title>
        <authorList>
            <person name="Burstein D."/>
            <person name="Amaro F."/>
            <person name="Zusman T."/>
            <person name="Lifshitz Z."/>
            <person name="Cohen O."/>
            <person name="Gilbert J.A."/>
            <person name="Pupko T."/>
            <person name="Shuman H.A."/>
            <person name="Segal G."/>
        </authorList>
    </citation>
    <scope>NUCLEOTIDE SEQUENCE [LARGE SCALE GENOMIC DNA]</scope>
    <source>
        <strain evidence="2 3">PX-1-G2-E2</strain>
    </source>
</reference>
<dbReference type="PATRIC" id="fig|466.6.peg.1331"/>
<comment type="caution">
    <text evidence="2">The sequence shown here is derived from an EMBL/GenBank/DDBJ whole genome shotgun (WGS) entry which is preliminary data.</text>
</comment>
<feature type="region of interest" description="Disordered" evidence="1">
    <location>
        <begin position="110"/>
        <end position="130"/>
    </location>
</feature>
<dbReference type="Proteomes" id="UP000054908">
    <property type="component" value="Unassembled WGS sequence"/>
</dbReference>
<proteinExistence type="predicted"/>
<evidence type="ECO:0000313" key="2">
    <source>
        <dbReference type="EMBL" id="KTD27008.1"/>
    </source>
</evidence>
<protein>
    <submittedName>
        <fullName evidence="2">Uncharacterized protein</fullName>
    </submittedName>
</protein>
<name>A0A0W0W3I5_9GAMM</name>
<evidence type="ECO:0000313" key="3">
    <source>
        <dbReference type="Proteomes" id="UP000054908"/>
    </source>
</evidence>
<gene>
    <name evidence="2" type="ORF">Lmac_1256</name>
</gene>
<organism evidence="2 3">
    <name type="scientific">Legionella maceachernii</name>
    <dbReference type="NCBI Taxonomy" id="466"/>
    <lineage>
        <taxon>Bacteria</taxon>
        <taxon>Pseudomonadati</taxon>
        <taxon>Pseudomonadota</taxon>
        <taxon>Gammaproteobacteria</taxon>
        <taxon>Legionellales</taxon>
        <taxon>Legionellaceae</taxon>
        <taxon>Legionella</taxon>
    </lineage>
</organism>
<dbReference type="RefSeq" id="WP_058452042.1">
    <property type="nucleotide sequence ID" value="NZ_CAAAIB010000009.1"/>
</dbReference>
<sequence length="130" mass="14982">MGKSKFTFFKNANPSSIAQLIENITNNKPLIQELIQRITIFKNSFDEELRQSHRNREEILAAFNRSKCCLDTLKKMDANQPITAEEQRVLFDYIKPMHLSGAQIIEEIPKDKTDVEEIAKDSPEEKSAMP</sequence>
<dbReference type="EMBL" id="LNYL01000033">
    <property type="protein sequence ID" value="KTD27008.1"/>
    <property type="molecule type" value="Genomic_DNA"/>
</dbReference>
<accession>A0A0W0W3I5</accession>
<dbReference type="AlphaFoldDB" id="A0A0W0W3I5"/>
<evidence type="ECO:0000256" key="1">
    <source>
        <dbReference type="SAM" id="MobiDB-lite"/>
    </source>
</evidence>
<dbReference type="OrthoDB" id="5657145at2"/>